<dbReference type="PROSITE" id="PS50089">
    <property type="entry name" value="ZF_RING_2"/>
    <property type="match status" value="1"/>
</dbReference>
<evidence type="ECO:0000259" key="7">
    <source>
        <dbReference type="PROSITE" id="PS50089"/>
    </source>
</evidence>
<dbReference type="SUPFAM" id="SSF57850">
    <property type="entry name" value="RING/U-box"/>
    <property type="match status" value="1"/>
</dbReference>
<proteinExistence type="predicted"/>
<feature type="domain" description="TRAF-type" evidence="8">
    <location>
        <begin position="216"/>
        <end position="264"/>
    </location>
</feature>
<dbReference type="InterPro" id="IPR018527">
    <property type="entry name" value="Rubredoxin_Fe_BS"/>
</dbReference>
<reference evidence="9" key="1">
    <citation type="journal article" date="2022" name="bioRxiv">
        <title>Genomics of Preaxostyla Flagellates Illuminates Evolutionary Transitions and the Path Towards Mitochondrial Loss.</title>
        <authorList>
            <person name="Novak L.V.F."/>
            <person name="Treitli S.C."/>
            <person name="Pyrih J."/>
            <person name="Halakuc P."/>
            <person name="Pipaliya S.V."/>
            <person name="Vacek V."/>
            <person name="Brzon O."/>
            <person name="Soukal P."/>
            <person name="Eme L."/>
            <person name="Dacks J.B."/>
            <person name="Karnkowska A."/>
            <person name="Elias M."/>
            <person name="Hampl V."/>
        </authorList>
    </citation>
    <scope>NUCLEOTIDE SEQUENCE</scope>
    <source>
        <strain evidence="9">RCP-MX</strain>
    </source>
</reference>
<sequence length="668" mass="72069">MATPDPTASDSPTRTCASGGAPVSGTLLEYVDPPTIDELWKCPVCGQHFEKPVMLRCGHNVCRRCLPADHLCPAPGCGEHFDEAFPNPSVQRLVQALKVRCVHTGGNPPAGATVPAHTITADQAKECGPETADTVDIPPEVPEPDASCEAVVTVGTLEAHLANECPAQQFPCPQCGRRVARAQREAHLAGRCPGRQVACPKCQQTVQARELMPGGSHLSAECPRRLRECTLGCGQMVPMADMEEHCRRDCKNKPRPCLFAAVGCPDLLHPADQPAHSQAHLTTHVDGLRAALAEAQARAARAEEALQVATQTWARQEAELRQEIGRVQAEGAREVRRLSEGQAALGRQLATLAATLAPFEAARRKTAEEAEGRLMAAEETRSRAGVCLDGFGRGLSMQGEGMSDLMGLWFQTALKAAAYPKSTANDHDLLQYIRIEGNSSVRHAPHLDLARLLALTRLGRARPMPRTHRLVLAGFVKDHYVWNLSIDAPCEPDGIRALGAVLEQPGSSLPQLTFSSRSPTCGRVFGFVLEYNTTLQALTLSECPLGEEGTRQLASGLARNHTLTYLALCRCHLGEGELRELASSLAQNHTLTRLFLHDDQCHIGDAGACVLAAALTQGTALEELNLSYYPATGEAAGVRALEAALERNPKLKIRGVYELTKKFPVRCR</sequence>
<evidence type="ECO:0000313" key="10">
    <source>
        <dbReference type="Proteomes" id="UP001141327"/>
    </source>
</evidence>
<dbReference type="InterPro" id="IPR027370">
    <property type="entry name" value="Znf-RING_euk"/>
</dbReference>
<evidence type="ECO:0000256" key="5">
    <source>
        <dbReference type="SAM" id="Coils"/>
    </source>
</evidence>
<keyword evidence="3 4" id="KW-0862">Zinc</keyword>
<evidence type="ECO:0000259" key="8">
    <source>
        <dbReference type="PROSITE" id="PS50145"/>
    </source>
</evidence>
<dbReference type="PROSITE" id="PS00202">
    <property type="entry name" value="RUBREDOXIN"/>
    <property type="match status" value="1"/>
</dbReference>
<evidence type="ECO:0000256" key="2">
    <source>
        <dbReference type="ARBA" id="ARBA00022771"/>
    </source>
</evidence>
<evidence type="ECO:0000256" key="3">
    <source>
        <dbReference type="ARBA" id="ARBA00022833"/>
    </source>
</evidence>
<dbReference type="Gene3D" id="3.30.40.10">
    <property type="entry name" value="Zinc/RING finger domain, C3HC4 (zinc finger)"/>
    <property type="match status" value="3"/>
</dbReference>
<dbReference type="EMBL" id="JAPMOS010000077">
    <property type="protein sequence ID" value="KAJ4456248.1"/>
    <property type="molecule type" value="Genomic_DNA"/>
</dbReference>
<dbReference type="SUPFAM" id="SSF52047">
    <property type="entry name" value="RNI-like"/>
    <property type="match status" value="1"/>
</dbReference>
<dbReference type="SUPFAM" id="SSF49599">
    <property type="entry name" value="TRAF domain-like"/>
    <property type="match status" value="1"/>
</dbReference>
<keyword evidence="1 4" id="KW-0479">Metal-binding</keyword>
<feature type="domain" description="TRAF-type" evidence="8">
    <location>
        <begin position="159"/>
        <end position="211"/>
    </location>
</feature>
<dbReference type="InterPro" id="IPR013083">
    <property type="entry name" value="Znf_RING/FYVE/PHD"/>
</dbReference>
<name>A0ABQ8UBT7_9EUKA</name>
<feature type="zinc finger region" description="TRAF-type" evidence="4">
    <location>
        <begin position="216"/>
        <end position="264"/>
    </location>
</feature>
<comment type="caution">
    <text evidence="9">The sequence shown here is derived from an EMBL/GenBank/DDBJ whole genome shotgun (WGS) entry which is preliminary data.</text>
</comment>
<feature type="zinc finger region" description="TRAF-type" evidence="4">
    <location>
        <begin position="159"/>
        <end position="211"/>
    </location>
</feature>
<dbReference type="PANTHER" id="PTHR10131:SF157">
    <property type="entry name" value="RECEPTOR-ASSOCIATED FACTOR, PUTATIVE-RELATED"/>
    <property type="match status" value="1"/>
</dbReference>
<dbReference type="SMART" id="SM00368">
    <property type="entry name" value="LRR_RI"/>
    <property type="match status" value="4"/>
</dbReference>
<accession>A0ABQ8UBT7</accession>
<organism evidence="9 10">
    <name type="scientific">Paratrimastix pyriformis</name>
    <dbReference type="NCBI Taxonomy" id="342808"/>
    <lineage>
        <taxon>Eukaryota</taxon>
        <taxon>Metamonada</taxon>
        <taxon>Preaxostyla</taxon>
        <taxon>Paratrimastigidae</taxon>
        <taxon>Paratrimastix</taxon>
    </lineage>
</organism>
<feature type="coiled-coil region" evidence="5">
    <location>
        <begin position="285"/>
        <end position="312"/>
    </location>
</feature>
<keyword evidence="5" id="KW-0175">Coiled coil</keyword>
<dbReference type="InterPro" id="IPR032675">
    <property type="entry name" value="LRR_dom_sf"/>
</dbReference>
<dbReference type="PROSITE" id="PS00518">
    <property type="entry name" value="ZF_RING_1"/>
    <property type="match status" value="1"/>
</dbReference>
<dbReference type="InterPro" id="IPR017907">
    <property type="entry name" value="Znf_RING_CS"/>
</dbReference>
<evidence type="ECO:0000256" key="1">
    <source>
        <dbReference type="ARBA" id="ARBA00022723"/>
    </source>
</evidence>
<keyword evidence="10" id="KW-1185">Reference proteome</keyword>
<dbReference type="PANTHER" id="PTHR10131">
    <property type="entry name" value="TNF RECEPTOR ASSOCIATED FACTOR"/>
    <property type="match status" value="1"/>
</dbReference>
<gene>
    <name evidence="9" type="ORF">PAPYR_8619</name>
</gene>
<dbReference type="InterPro" id="IPR001841">
    <property type="entry name" value="Znf_RING"/>
</dbReference>
<evidence type="ECO:0000256" key="6">
    <source>
        <dbReference type="SAM" id="MobiDB-lite"/>
    </source>
</evidence>
<protein>
    <submittedName>
        <fullName evidence="9">Uncharacterized protein</fullName>
    </submittedName>
</protein>
<dbReference type="Pfam" id="PF02176">
    <property type="entry name" value="zf-TRAF"/>
    <property type="match status" value="2"/>
</dbReference>
<dbReference type="Pfam" id="PF13445">
    <property type="entry name" value="zf-RING_UBOX"/>
    <property type="match status" value="1"/>
</dbReference>
<feature type="region of interest" description="Disordered" evidence="6">
    <location>
        <begin position="1"/>
        <end position="20"/>
    </location>
</feature>
<feature type="domain" description="RING-type" evidence="7">
    <location>
        <begin position="42"/>
        <end position="73"/>
    </location>
</feature>
<keyword evidence="2 4" id="KW-0863">Zinc-finger</keyword>
<dbReference type="Gene3D" id="3.80.10.10">
    <property type="entry name" value="Ribonuclease Inhibitor"/>
    <property type="match status" value="1"/>
</dbReference>
<dbReference type="InterPro" id="IPR001293">
    <property type="entry name" value="Znf_TRAF"/>
</dbReference>
<dbReference type="Proteomes" id="UP001141327">
    <property type="component" value="Unassembled WGS sequence"/>
</dbReference>
<evidence type="ECO:0000256" key="4">
    <source>
        <dbReference type="PROSITE-ProRule" id="PRU00207"/>
    </source>
</evidence>
<dbReference type="PROSITE" id="PS50145">
    <property type="entry name" value="ZF_TRAF"/>
    <property type="match status" value="2"/>
</dbReference>
<evidence type="ECO:0000313" key="9">
    <source>
        <dbReference type="EMBL" id="KAJ4456248.1"/>
    </source>
</evidence>
<feature type="compositionally biased region" description="Polar residues" evidence="6">
    <location>
        <begin position="1"/>
        <end position="16"/>
    </location>
</feature>